<comment type="similarity">
    <text evidence="7">Belongs to the tRNA(Ile)-lysidine synthase family.</text>
</comment>
<comment type="subcellular location">
    <subcellularLocation>
        <location evidence="7">Cytoplasm</location>
    </subcellularLocation>
</comment>
<dbReference type="GO" id="GO:0032267">
    <property type="term" value="F:tRNA(Ile)-lysidine synthase activity"/>
    <property type="evidence" value="ECO:0007669"/>
    <property type="project" value="UniProtKB-EC"/>
</dbReference>
<feature type="binding site" evidence="7">
    <location>
        <begin position="49"/>
        <end position="54"/>
    </location>
    <ligand>
        <name>ATP</name>
        <dbReference type="ChEBI" id="CHEBI:30616"/>
    </ligand>
</feature>
<feature type="domain" description="tRNA(Ile)-lysidine/2-thiocytidine synthase N-terminal" evidence="9">
    <location>
        <begin position="44"/>
        <end position="230"/>
    </location>
</feature>
<dbReference type="Proteomes" id="UP000676506">
    <property type="component" value="Chromosome 1"/>
</dbReference>
<gene>
    <name evidence="7 11" type="primary">tilS</name>
    <name evidence="11" type="ORF">J8C06_04350</name>
</gene>
<evidence type="ECO:0000256" key="1">
    <source>
        <dbReference type="ARBA" id="ARBA00022490"/>
    </source>
</evidence>
<dbReference type="Pfam" id="PF09179">
    <property type="entry name" value="TilS"/>
    <property type="match status" value="1"/>
</dbReference>
<dbReference type="InterPro" id="IPR012094">
    <property type="entry name" value="tRNA_Ile_lys_synt"/>
</dbReference>
<dbReference type="NCBIfam" id="TIGR02432">
    <property type="entry name" value="lysidine_TilS_N"/>
    <property type="match status" value="1"/>
</dbReference>
<keyword evidence="4 7" id="KW-0547">Nucleotide-binding</keyword>
<dbReference type="InterPro" id="IPR015262">
    <property type="entry name" value="tRNA_Ile_lys_synt_subst-bd"/>
</dbReference>
<dbReference type="Pfam" id="PF01171">
    <property type="entry name" value="ATP_bind_3"/>
    <property type="match status" value="1"/>
</dbReference>
<evidence type="ECO:0000256" key="3">
    <source>
        <dbReference type="ARBA" id="ARBA00022694"/>
    </source>
</evidence>
<comment type="catalytic activity">
    <reaction evidence="6 7">
        <text>cytidine(34) in tRNA(Ile2) + L-lysine + ATP = lysidine(34) in tRNA(Ile2) + AMP + diphosphate + H(+)</text>
        <dbReference type="Rhea" id="RHEA:43744"/>
        <dbReference type="Rhea" id="RHEA-COMP:10625"/>
        <dbReference type="Rhea" id="RHEA-COMP:10670"/>
        <dbReference type="ChEBI" id="CHEBI:15378"/>
        <dbReference type="ChEBI" id="CHEBI:30616"/>
        <dbReference type="ChEBI" id="CHEBI:32551"/>
        <dbReference type="ChEBI" id="CHEBI:33019"/>
        <dbReference type="ChEBI" id="CHEBI:82748"/>
        <dbReference type="ChEBI" id="CHEBI:83665"/>
        <dbReference type="ChEBI" id="CHEBI:456215"/>
        <dbReference type="EC" id="6.3.4.19"/>
    </reaction>
</comment>
<name>A0ABX8BDD7_9BACT</name>
<evidence type="ECO:0000256" key="5">
    <source>
        <dbReference type="ARBA" id="ARBA00022840"/>
    </source>
</evidence>
<evidence type="ECO:0000256" key="4">
    <source>
        <dbReference type="ARBA" id="ARBA00022741"/>
    </source>
</evidence>
<protein>
    <recommendedName>
        <fullName evidence="7">tRNA(Ile)-lysidine synthase</fullName>
        <ecNumber evidence="7">6.3.4.19</ecNumber>
    </recommendedName>
    <alternativeName>
        <fullName evidence="7">tRNA(Ile)-2-lysyl-cytidine synthase</fullName>
    </alternativeName>
    <alternativeName>
        <fullName evidence="7">tRNA(Ile)-lysidine synthetase</fullName>
    </alternativeName>
</protein>
<dbReference type="InterPro" id="IPR012795">
    <property type="entry name" value="tRNA_Ile_lys_synt_N"/>
</dbReference>
<sequence length="351" mass="38369">MMRDRSTRSATERLARQSGRRQAAGSPLNIEWLRHVVGFPERGVVVAVSGGLDSMTLLHALSAWRGSAGNWLHVAHLDHGLRGAASAADARLVAETADQMGLSWTVEQVDVARLVAVEGGNLEAVARRVRYAFLQRTAERLGAAFVATAHTQNDQAETILLRLVRGTGLDGLTAIAPVRRLAPGSAVQVIRPMLATPRHRIAAYAQRHGIRFHKDATNDDLSRARNRLRQIVIPELARLNPRLGESLARLAAQAREDSDYLASVAQGWLQRHARRVDRRLALPVTELAALPPAIRRRVLHTVAQQDDYPAVAFRHINAIEQTLLAADAVGKCLDLTGGRTVRRVADALVFA</sequence>
<keyword evidence="5 7" id="KW-0067">ATP-binding</keyword>
<evidence type="ECO:0000256" key="2">
    <source>
        <dbReference type="ARBA" id="ARBA00022598"/>
    </source>
</evidence>
<dbReference type="CDD" id="cd01992">
    <property type="entry name" value="TilS_N"/>
    <property type="match status" value="1"/>
</dbReference>
<dbReference type="SUPFAM" id="SSF82829">
    <property type="entry name" value="MesJ substrate recognition domain-like"/>
    <property type="match status" value="1"/>
</dbReference>
<evidence type="ECO:0000256" key="6">
    <source>
        <dbReference type="ARBA" id="ARBA00048539"/>
    </source>
</evidence>
<feature type="region of interest" description="Disordered" evidence="8">
    <location>
        <begin position="1"/>
        <end position="22"/>
    </location>
</feature>
<keyword evidence="3 7" id="KW-0819">tRNA processing</keyword>
<dbReference type="InterPro" id="IPR014729">
    <property type="entry name" value="Rossmann-like_a/b/a_fold"/>
</dbReference>
<dbReference type="EMBL" id="CP072648">
    <property type="protein sequence ID" value="QUW03674.1"/>
    <property type="molecule type" value="Genomic_DNA"/>
</dbReference>
<dbReference type="Gene3D" id="1.20.59.20">
    <property type="match status" value="1"/>
</dbReference>
<feature type="compositionally biased region" description="Basic and acidic residues" evidence="8">
    <location>
        <begin position="1"/>
        <end position="15"/>
    </location>
</feature>
<proteinExistence type="inferred from homology"/>
<evidence type="ECO:0000313" key="12">
    <source>
        <dbReference type="Proteomes" id="UP000676506"/>
    </source>
</evidence>
<evidence type="ECO:0000259" key="10">
    <source>
        <dbReference type="Pfam" id="PF09179"/>
    </source>
</evidence>
<keyword evidence="2 7" id="KW-0436">Ligase</keyword>
<dbReference type="SUPFAM" id="SSF52402">
    <property type="entry name" value="Adenine nucleotide alpha hydrolases-like"/>
    <property type="match status" value="1"/>
</dbReference>
<dbReference type="RefSeq" id="WP_211429564.1">
    <property type="nucleotide sequence ID" value="NZ_CP072648.1"/>
</dbReference>
<keyword evidence="1 7" id="KW-0963">Cytoplasm</keyword>
<dbReference type="PANTHER" id="PTHR43033:SF1">
    <property type="entry name" value="TRNA(ILE)-LYSIDINE SYNTHASE-RELATED"/>
    <property type="match status" value="1"/>
</dbReference>
<evidence type="ECO:0000256" key="8">
    <source>
        <dbReference type="SAM" id="MobiDB-lite"/>
    </source>
</evidence>
<feature type="domain" description="tRNA(Ile)-lysidine synthase substrate-binding" evidence="10">
    <location>
        <begin position="282"/>
        <end position="348"/>
    </location>
</feature>
<dbReference type="PANTHER" id="PTHR43033">
    <property type="entry name" value="TRNA(ILE)-LYSIDINE SYNTHASE-RELATED"/>
    <property type="match status" value="1"/>
</dbReference>
<dbReference type="Gene3D" id="3.40.50.620">
    <property type="entry name" value="HUPs"/>
    <property type="match status" value="1"/>
</dbReference>
<evidence type="ECO:0000256" key="7">
    <source>
        <dbReference type="HAMAP-Rule" id="MF_01161"/>
    </source>
</evidence>
<evidence type="ECO:0000313" key="11">
    <source>
        <dbReference type="EMBL" id="QUW03674.1"/>
    </source>
</evidence>
<comment type="domain">
    <text evidence="7">The N-terminal region contains the highly conserved SGGXDS motif, predicted to be a P-loop motif involved in ATP binding.</text>
</comment>
<evidence type="ECO:0000259" key="9">
    <source>
        <dbReference type="Pfam" id="PF01171"/>
    </source>
</evidence>
<reference evidence="11 12" key="1">
    <citation type="submission" date="2021-03" db="EMBL/GenBank/DDBJ databases">
        <title>Genomic and phenotypic characterization of Chloracidobacterium isolates provides evidence for multiple species.</title>
        <authorList>
            <person name="Saini M.K."/>
            <person name="Costas A.M.G."/>
            <person name="Tank M."/>
            <person name="Bryant D.A."/>
        </authorList>
    </citation>
    <scope>NUCLEOTIDE SEQUENCE [LARGE SCALE GENOMIC DNA]</scope>
    <source>
        <strain evidence="11 12">BV2-C</strain>
    </source>
</reference>
<dbReference type="InterPro" id="IPR011063">
    <property type="entry name" value="TilS/TtcA_N"/>
</dbReference>
<comment type="function">
    <text evidence="7">Ligates lysine onto the cytidine present at position 34 of the AUA codon-specific tRNA(Ile) that contains the anticodon CAU, in an ATP-dependent manner. Cytidine is converted to lysidine, thus changing the amino acid specificity of the tRNA from methionine to isoleucine.</text>
</comment>
<dbReference type="HAMAP" id="MF_01161">
    <property type="entry name" value="tRNA_Ile_lys_synt"/>
    <property type="match status" value="1"/>
</dbReference>
<accession>A0ABX8BDD7</accession>
<keyword evidence="12" id="KW-1185">Reference proteome</keyword>
<organism evidence="11 12">
    <name type="scientific">Chloracidobacterium validum</name>
    <dbReference type="NCBI Taxonomy" id="2821543"/>
    <lineage>
        <taxon>Bacteria</taxon>
        <taxon>Pseudomonadati</taxon>
        <taxon>Acidobacteriota</taxon>
        <taxon>Terriglobia</taxon>
        <taxon>Terriglobales</taxon>
        <taxon>Acidobacteriaceae</taxon>
        <taxon>Chloracidobacterium</taxon>
    </lineage>
</organism>
<dbReference type="EC" id="6.3.4.19" evidence="7"/>